<dbReference type="GO" id="GO:0003924">
    <property type="term" value="F:GTPase activity"/>
    <property type="evidence" value="ECO:0007669"/>
    <property type="project" value="InterPro"/>
</dbReference>
<dbReference type="GO" id="GO:0051646">
    <property type="term" value="P:mitochondrion localization"/>
    <property type="evidence" value="ECO:0007669"/>
    <property type="project" value="TreeGrafter"/>
</dbReference>
<dbReference type="InterPro" id="IPR045063">
    <property type="entry name" value="Dynamin_N"/>
</dbReference>
<dbReference type="InterPro" id="IPR027094">
    <property type="entry name" value="Mitofusin_fam"/>
</dbReference>
<dbReference type="Gene3D" id="1.20.5.110">
    <property type="match status" value="1"/>
</dbReference>
<dbReference type="CDD" id="cd09912">
    <property type="entry name" value="DLP_2"/>
    <property type="match status" value="1"/>
</dbReference>
<dbReference type="AlphaFoldDB" id="A0A6A4X0Q4"/>
<proteinExistence type="predicted"/>
<gene>
    <name evidence="14" type="primary">Marf_3</name>
    <name evidence="14" type="ORF">FJT64_019258</name>
</gene>
<evidence type="ECO:0000256" key="11">
    <source>
        <dbReference type="ARBA" id="ARBA00048548"/>
    </source>
</evidence>
<sequence>MSGKISRSLSTAPAGPGGGDGDAAAEREPAPKRQHSPSSSPLQVFVKAKKRINDIYDSIDGYVLDVVRFVNNIPTDKDLLTADQAENIQALQKKVKGIKEVLARNHMKVAFFGRTSNGKSSVINAMLRDKVLPSGMGHTTHCFLQVEGVDGDEAFLTVGDDGQRRSVESVAQLGHALHKEKLDESAVVYVHWPKQRCHLLRDDVVFVDSPGIDVTQGLDAWIDAHCLDADVFVLVANAESTLMQTEKNFFHKVSERLSSPNIFILQNRWDQTANEPEFVEGSESVPEGSVVRQQHLERTVAFLVDELGVMTRAQAEKRVFFVSAKECLLQRLAESRAPGALPPVLAEGFQSRFFEFQEFERRFEECISKSAVQTKFEQHTQRGKSIASDLQTALSGLYDRAQAIRAEKATKRSKTKARIESTDQQLNALIESMKDKIYAMTDDVERKVAVALGEEIRRLSALVDAFSAPFHPDPLVISVYKRELHAHVEAGLGSNLKSRLSDAVATNIQSNQAEMTGKLLNAERMTQLVPEEKRHLVNSLLPPRREPFQVLYRINCDNLCSDFQEDIQFRFTLGVTSLVRRYLGSAQHGLSMLGLIDQPTRSIPATPRTPEPDKAGGAAGDDLALIRRLAVSTVGSQGAVAGVLVAGFLLRMVGWRLIAVTAGVYGSLYVYERLTYTNQARERRFKRQYVEHATRKLRLIVDLTSANCSHQVQQELSGTFARLCHLVDESIGDMRGEVSQLDTEIAELDAVAGSAKTLRNKASYLASQLAAFAASYLTDIS</sequence>
<dbReference type="GO" id="GO:0005741">
    <property type="term" value="C:mitochondrial outer membrane"/>
    <property type="evidence" value="ECO:0007669"/>
    <property type="project" value="UniProtKB-SubCell"/>
</dbReference>
<keyword evidence="15" id="KW-1185">Reference proteome</keyword>
<keyword evidence="3" id="KW-0547">Nucleotide-binding</keyword>
<organism evidence="14 15">
    <name type="scientific">Amphibalanus amphitrite</name>
    <name type="common">Striped barnacle</name>
    <name type="synonym">Balanus amphitrite</name>
    <dbReference type="NCBI Taxonomy" id="1232801"/>
    <lineage>
        <taxon>Eukaryota</taxon>
        <taxon>Metazoa</taxon>
        <taxon>Ecdysozoa</taxon>
        <taxon>Arthropoda</taxon>
        <taxon>Crustacea</taxon>
        <taxon>Multicrustacea</taxon>
        <taxon>Cirripedia</taxon>
        <taxon>Thoracica</taxon>
        <taxon>Thoracicalcarea</taxon>
        <taxon>Balanomorpha</taxon>
        <taxon>Balanoidea</taxon>
        <taxon>Balanidae</taxon>
        <taxon>Amphibalaninae</taxon>
        <taxon>Amphibalanus</taxon>
    </lineage>
</organism>
<dbReference type="SUPFAM" id="SSF111479">
    <property type="entry name" value="Fzo-like conserved region"/>
    <property type="match status" value="1"/>
</dbReference>
<dbReference type="Pfam" id="PF04799">
    <property type="entry name" value="Fzo_mitofusin"/>
    <property type="match status" value="1"/>
</dbReference>
<reference evidence="14 15" key="1">
    <citation type="submission" date="2019-07" db="EMBL/GenBank/DDBJ databases">
        <title>Draft genome assembly of a fouling barnacle, Amphibalanus amphitrite (Darwin, 1854): The first reference genome for Thecostraca.</title>
        <authorList>
            <person name="Kim W."/>
        </authorList>
    </citation>
    <scope>NUCLEOTIDE SEQUENCE [LARGE SCALE GENOMIC DNA]</scope>
    <source>
        <strain evidence="14">SNU_AA5</strain>
        <tissue evidence="14">Soma without cirri and trophi</tissue>
    </source>
</reference>
<keyword evidence="8" id="KW-0496">Mitochondrion</keyword>
<dbReference type="InterPro" id="IPR027417">
    <property type="entry name" value="P-loop_NTPase"/>
</dbReference>
<dbReference type="Pfam" id="PF00350">
    <property type="entry name" value="Dynamin_N"/>
    <property type="match status" value="1"/>
</dbReference>
<evidence type="ECO:0000256" key="2">
    <source>
        <dbReference type="ARBA" id="ARBA00022692"/>
    </source>
</evidence>
<evidence type="ECO:0000256" key="12">
    <source>
        <dbReference type="SAM" id="MobiDB-lite"/>
    </source>
</evidence>
<evidence type="ECO:0000256" key="8">
    <source>
        <dbReference type="ARBA" id="ARBA00023128"/>
    </source>
</evidence>
<evidence type="ECO:0000256" key="1">
    <source>
        <dbReference type="ARBA" id="ARBA00004374"/>
    </source>
</evidence>
<evidence type="ECO:0000313" key="14">
    <source>
        <dbReference type="EMBL" id="KAF0309674.1"/>
    </source>
</evidence>
<keyword evidence="10" id="KW-0472">Membrane</keyword>
<keyword evidence="2 14" id="KW-0812">Transmembrane</keyword>
<dbReference type="FunFam" id="3.40.50.300:FF:000214">
    <property type="entry name" value="Mitofusin 2"/>
    <property type="match status" value="1"/>
</dbReference>
<evidence type="ECO:0000256" key="10">
    <source>
        <dbReference type="ARBA" id="ARBA00023136"/>
    </source>
</evidence>
<comment type="subcellular location">
    <subcellularLocation>
        <location evidence="1">Mitochondrion outer membrane</location>
        <topology evidence="1">Multi-pass membrane protein</topology>
    </subcellularLocation>
</comment>
<accession>A0A6A4X0Q4</accession>
<feature type="domain" description="Dynamin-type G" evidence="13">
    <location>
        <begin position="103"/>
        <end position="358"/>
    </location>
</feature>
<evidence type="ECO:0000256" key="5">
    <source>
        <dbReference type="ARBA" id="ARBA00022801"/>
    </source>
</evidence>
<dbReference type="InterPro" id="IPR006884">
    <property type="entry name" value="Fzo/mitofusin_HR2"/>
</dbReference>
<evidence type="ECO:0000256" key="9">
    <source>
        <dbReference type="ARBA" id="ARBA00023134"/>
    </source>
</evidence>
<keyword evidence="5" id="KW-0378">Hydrolase</keyword>
<feature type="region of interest" description="Disordered" evidence="12">
    <location>
        <begin position="1"/>
        <end position="42"/>
    </location>
</feature>
<comment type="caution">
    <text evidence="14">The sequence shown here is derived from an EMBL/GenBank/DDBJ whole genome shotgun (WGS) entry which is preliminary data.</text>
</comment>
<dbReference type="OrthoDB" id="6256226at2759"/>
<keyword evidence="7" id="KW-0175">Coiled coil</keyword>
<keyword evidence="4" id="KW-1000">Mitochondrion outer membrane</keyword>
<dbReference type="Gene3D" id="3.40.50.300">
    <property type="entry name" value="P-loop containing nucleotide triphosphate hydrolases"/>
    <property type="match status" value="1"/>
</dbReference>
<dbReference type="EMBL" id="VIIS01000383">
    <property type="protein sequence ID" value="KAF0309674.1"/>
    <property type="molecule type" value="Genomic_DNA"/>
</dbReference>
<comment type="catalytic activity">
    <reaction evidence="11">
        <text>GTP + H2O = GDP + phosphate + H(+)</text>
        <dbReference type="Rhea" id="RHEA:19669"/>
        <dbReference type="ChEBI" id="CHEBI:15377"/>
        <dbReference type="ChEBI" id="CHEBI:15378"/>
        <dbReference type="ChEBI" id="CHEBI:37565"/>
        <dbReference type="ChEBI" id="CHEBI:43474"/>
        <dbReference type="ChEBI" id="CHEBI:58189"/>
    </reaction>
</comment>
<keyword evidence="6" id="KW-1133">Transmembrane helix</keyword>
<dbReference type="GO" id="GO:0005525">
    <property type="term" value="F:GTP binding"/>
    <property type="evidence" value="ECO:0007669"/>
    <property type="project" value="UniProtKB-KW"/>
</dbReference>
<dbReference type="Proteomes" id="UP000440578">
    <property type="component" value="Unassembled WGS sequence"/>
</dbReference>
<evidence type="ECO:0000313" key="15">
    <source>
        <dbReference type="Proteomes" id="UP000440578"/>
    </source>
</evidence>
<evidence type="ECO:0000259" key="13">
    <source>
        <dbReference type="PROSITE" id="PS51718"/>
    </source>
</evidence>
<evidence type="ECO:0000256" key="3">
    <source>
        <dbReference type="ARBA" id="ARBA00022741"/>
    </source>
</evidence>
<name>A0A6A4X0Q4_AMPAM</name>
<evidence type="ECO:0000256" key="6">
    <source>
        <dbReference type="ARBA" id="ARBA00022989"/>
    </source>
</evidence>
<dbReference type="SUPFAM" id="SSF52540">
    <property type="entry name" value="P-loop containing nucleoside triphosphate hydrolases"/>
    <property type="match status" value="1"/>
</dbReference>
<feature type="compositionally biased region" description="Polar residues" evidence="12">
    <location>
        <begin position="1"/>
        <end position="11"/>
    </location>
</feature>
<evidence type="ECO:0000256" key="7">
    <source>
        <dbReference type="ARBA" id="ARBA00023054"/>
    </source>
</evidence>
<keyword evidence="9" id="KW-0342">GTP-binding</keyword>
<dbReference type="InterPro" id="IPR030381">
    <property type="entry name" value="G_DYNAMIN_dom"/>
</dbReference>
<dbReference type="PANTHER" id="PTHR10465:SF3">
    <property type="entry name" value="TRANSMEMBRANE GTPASE MARF-RELATED"/>
    <property type="match status" value="1"/>
</dbReference>
<dbReference type="GO" id="GO:0008053">
    <property type="term" value="P:mitochondrial fusion"/>
    <property type="evidence" value="ECO:0007669"/>
    <property type="project" value="InterPro"/>
</dbReference>
<evidence type="ECO:0000256" key="4">
    <source>
        <dbReference type="ARBA" id="ARBA00022787"/>
    </source>
</evidence>
<dbReference type="PROSITE" id="PS51718">
    <property type="entry name" value="G_DYNAMIN_2"/>
    <property type="match status" value="1"/>
</dbReference>
<protein>
    <submittedName>
        <fullName evidence="14">Transmembrane GTPase Marf</fullName>
    </submittedName>
</protein>
<dbReference type="PANTHER" id="PTHR10465">
    <property type="entry name" value="TRANSMEMBRANE GTPASE FZO1"/>
    <property type="match status" value="1"/>
</dbReference>